<dbReference type="GeneID" id="106474442"/>
<comment type="cofactor">
    <cofactor evidence="1">
        <name>Cu(2+)</name>
        <dbReference type="ChEBI" id="CHEBI:29036"/>
    </cofactor>
</comment>
<dbReference type="InterPro" id="IPR006121">
    <property type="entry name" value="HMA_dom"/>
</dbReference>
<dbReference type="PRINTS" id="PR00068">
    <property type="entry name" value="CUZNDISMTASE"/>
</dbReference>
<dbReference type="InterPro" id="IPR018152">
    <property type="entry name" value="SOD_Cu/Zn_BS"/>
</dbReference>
<dbReference type="RefSeq" id="XP_013790588.2">
    <property type="nucleotide sequence ID" value="XM_013935134.2"/>
</dbReference>
<organism evidence="5 6">
    <name type="scientific">Limulus polyphemus</name>
    <name type="common">Atlantic horseshoe crab</name>
    <dbReference type="NCBI Taxonomy" id="6850"/>
    <lineage>
        <taxon>Eukaryota</taxon>
        <taxon>Metazoa</taxon>
        <taxon>Ecdysozoa</taxon>
        <taxon>Arthropoda</taxon>
        <taxon>Chelicerata</taxon>
        <taxon>Merostomata</taxon>
        <taxon>Xiphosura</taxon>
        <taxon>Limulidae</taxon>
        <taxon>Limulus</taxon>
    </lineage>
</organism>
<evidence type="ECO:0000313" key="5">
    <source>
        <dbReference type="Proteomes" id="UP000694941"/>
    </source>
</evidence>
<dbReference type="PANTHER" id="PTHR10003">
    <property type="entry name" value="SUPEROXIDE DISMUTASE CU-ZN -RELATED"/>
    <property type="match status" value="1"/>
</dbReference>
<evidence type="ECO:0000256" key="2">
    <source>
        <dbReference type="ARBA" id="ARBA00025798"/>
    </source>
</evidence>
<gene>
    <name evidence="6" type="primary">LOC106474442</name>
</gene>
<dbReference type="PROSITE" id="PS00332">
    <property type="entry name" value="SOD_CU_ZN_2"/>
    <property type="match status" value="1"/>
</dbReference>
<dbReference type="InterPro" id="IPR024134">
    <property type="entry name" value="SOD_Cu/Zn_/chaperone"/>
</dbReference>
<reference evidence="6" key="1">
    <citation type="submission" date="2025-08" db="UniProtKB">
        <authorList>
            <consortium name="RefSeq"/>
        </authorList>
    </citation>
    <scope>IDENTIFICATION</scope>
    <source>
        <tissue evidence="6">Muscle</tissue>
    </source>
</reference>
<dbReference type="InterPro" id="IPR036423">
    <property type="entry name" value="SOD-like_Cu/Zn_dom_sf"/>
</dbReference>
<evidence type="ECO:0000313" key="6">
    <source>
        <dbReference type="RefSeq" id="XP_013790588.2"/>
    </source>
</evidence>
<feature type="domain" description="HMA" evidence="4">
    <location>
        <begin position="10"/>
        <end position="73"/>
    </location>
</feature>
<dbReference type="PROSITE" id="PS00087">
    <property type="entry name" value="SOD_CU_ZN_1"/>
    <property type="match status" value="1"/>
</dbReference>
<proteinExistence type="inferred from homology"/>
<dbReference type="SUPFAM" id="SSF55008">
    <property type="entry name" value="HMA, heavy metal-associated domain"/>
    <property type="match status" value="1"/>
</dbReference>
<dbReference type="Proteomes" id="UP000694941">
    <property type="component" value="Unplaced"/>
</dbReference>
<protein>
    <recommendedName>
        <fullName evidence="3">Superoxide dismutase copper chaperone</fullName>
    </recommendedName>
</protein>
<evidence type="ECO:0000256" key="1">
    <source>
        <dbReference type="ARBA" id="ARBA00001973"/>
    </source>
</evidence>
<keyword evidence="5" id="KW-1185">Reference proteome</keyword>
<dbReference type="CDD" id="cd00305">
    <property type="entry name" value="Cu-Zn_Superoxide_Dismutase"/>
    <property type="match status" value="1"/>
</dbReference>
<dbReference type="PROSITE" id="PS50846">
    <property type="entry name" value="HMA_2"/>
    <property type="match status" value="1"/>
</dbReference>
<name>A0ABM1BXK3_LIMPO</name>
<dbReference type="Gene3D" id="2.60.40.200">
    <property type="entry name" value="Superoxide dismutase, copper/zinc binding domain"/>
    <property type="match status" value="1"/>
</dbReference>
<evidence type="ECO:0000259" key="4">
    <source>
        <dbReference type="PROSITE" id="PS50846"/>
    </source>
</evidence>
<dbReference type="SUPFAM" id="SSF49329">
    <property type="entry name" value="Cu,Zn superoxide dismutase-like"/>
    <property type="match status" value="1"/>
</dbReference>
<dbReference type="Pfam" id="PF00403">
    <property type="entry name" value="HMA"/>
    <property type="match status" value="1"/>
</dbReference>
<dbReference type="InterPro" id="IPR036163">
    <property type="entry name" value="HMA_dom_sf"/>
</dbReference>
<dbReference type="Pfam" id="PF00080">
    <property type="entry name" value="Sod_Cu"/>
    <property type="match status" value="1"/>
</dbReference>
<dbReference type="Gene3D" id="3.30.70.100">
    <property type="match status" value="1"/>
</dbReference>
<evidence type="ECO:0000256" key="3">
    <source>
        <dbReference type="ARBA" id="ARBA00032899"/>
    </source>
</evidence>
<dbReference type="InterPro" id="IPR001424">
    <property type="entry name" value="SOD_Cu_Zn_dom"/>
</dbReference>
<sequence length="272" mass="29575">MKLLLIVRVPWQLEFYVQLSSECCGKAVQKKLEELDGIHQVEIDVEKETVVLETTLASSQIIQALELSGRRAVFKGYGTTLGSPFLGAAVAEMKGISGVLGVVRFLQSNENTCIVDGTIDGLTPGDHGIHIHEFGDLTGGCEGVGEHYNPTNSSHGGPDERERHYGDLGNVTADDHGRAVFRKEDRVIKVWDIIGRSLVVTEKPDDLGQGSTNSSKLDGNSGKRLSCGIIARSAGLFENPKKICLCDGISVWNERDYPVAGESRNQKDKIEI</sequence>
<accession>A0ABM1BXK3</accession>
<comment type="similarity">
    <text evidence="2">In the C-terminal section; belongs to the Cu-Zn superoxide dismutase family.</text>
</comment>